<accession>A0A200Q8P3</accession>
<dbReference type="OrthoDB" id="1711136at2759"/>
<protein>
    <submittedName>
        <fullName evidence="4">Zinc finger protein</fullName>
    </submittedName>
</protein>
<proteinExistence type="predicted"/>
<dbReference type="EMBL" id="MVGT01002701">
    <property type="protein sequence ID" value="OVA06853.1"/>
    <property type="molecule type" value="Genomic_DNA"/>
</dbReference>
<keyword evidence="5" id="KW-1185">Reference proteome</keyword>
<reference evidence="4 5" key="1">
    <citation type="journal article" date="2017" name="Mol. Plant">
        <title>The Genome of Medicinal Plant Macleaya cordata Provides New Insights into Benzylisoquinoline Alkaloids Metabolism.</title>
        <authorList>
            <person name="Liu X."/>
            <person name="Liu Y."/>
            <person name="Huang P."/>
            <person name="Ma Y."/>
            <person name="Qing Z."/>
            <person name="Tang Q."/>
            <person name="Cao H."/>
            <person name="Cheng P."/>
            <person name="Zheng Y."/>
            <person name="Yuan Z."/>
            <person name="Zhou Y."/>
            <person name="Liu J."/>
            <person name="Tang Z."/>
            <person name="Zhuo Y."/>
            <person name="Zhang Y."/>
            <person name="Yu L."/>
            <person name="Huang J."/>
            <person name="Yang P."/>
            <person name="Peng Q."/>
            <person name="Zhang J."/>
            <person name="Jiang W."/>
            <person name="Zhang Z."/>
            <person name="Lin K."/>
            <person name="Ro D.K."/>
            <person name="Chen X."/>
            <person name="Xiong X."/>
            <person name="Shang Y."/>
            <person name="Huang S."/>
            <person name="Zeng J."/>
        </authorList>
    </citation>
    <scope>NUCLEOTIDE SEQUENCE [LARGE SCALE GENOMIC DNA]</scope>
    <source>
        <strain evidence="5">cv. BLH2017</strain>
        <tissue evidence="4">Root</tissue>
    </source>
</reference>
<dbReference type="InterPro" id="IPR013083">
    <property type="entry name" value="Znf_RING/FYVE/PHD"/>
</dbReference>
<feature type="domain" description="RING-type" evidence="3">
    <location>
        <begin position="390"/>
        <end position="428"/>
    </location>
</feature>
<name>A0A200Q8P3_MACCD</name>
<dbReference type="InterPro" id="IPR001841">
    <property type="entry name" value="Znf_RING"/>
</dbReference>
<dbReference type="OMA" id="QSESTHS"/>
<dbReference type="Proteomes" id="UP000195402">
    <property type="component" value="Unassembled WGS sequence"/>
</dbReference>
<keyword evidence="1" id="KW-0862">Zinc</keyword>
<feature type="compositionally biased region" description="Basic and acidic residues" evidence="2">
    <location>
        <begin position="166"/>
        <end position="175"/>
    </location>
</feature>
<dbReference type="Pfam" id="PF13920">
    <property type="entry name" value="zf-C3HC4_3"/>
    <property type="match status" value="1"/>
</dbReference>
<dbReference type="PANTHER" id="PTHR46629">
    <property type="entry name" value="OS01G0917900 PROTEIN"/>
    <property type="match status" value="1"/>
</dbReference>
<organism evidence="4 5">
    <name type="scientific">Macleaya cordata</name>
    <name type="common">Five-seeded plume-poppy</name>
    <name type="synonym">Bocconia cordata</name>
    <dbReference type="NCBI Taxonomy" id="56857"/>
    <lineage>
        <taxon>Eukaryota</taxon>
        <taxon>Viridiplantae</taxon>
        <taxon>Streptophyta</taxon>
        <taxon>Embryophyta</taxon>
        <taxon>Tracheophyta</taxon>
        <taxon>Spermatophyta</taxon>
        <taxon>Magnoliopsida</taxon>
        <taxon>Ranunculales</taxon>
        <taxon>Papaveraceae</taxon>
        <taxon>Papaveroideae</taxon>
        <taxon>Macleaya</taxon>
    </lineage>
</organism>
<sequence length="438" mass="48304">MSIIDASNLRDLLRVRDDDDDGRNALAGLTLGAVLGCEEIISPNNNNPFLQQQPSRTLLDIIKDEESGAAYRGINAINNEINNNIKQQTSWKSFKDRLRLRRAGAVWSASSSSHHHPVSDCDFSSDGCRMDISNPTLTGIQRSSFSMVSSGSSVSTTVPVQNVTGFDERESSTIDHEEEINTSSSDVTVPNSSAPSGPVVMRLSAALAAEREEQRQASQLEDERESTETQLEVERENTVEVAEQQGDHRQQQNQSNNGNEELIDQRGVGVISTGQQQQQPLMALLEELGDHQRGVGVVSTGQQQQPLMALLEELGDHERGVGVISTGQQQQQQPLRVSLMALLEETMDHRQSEMILMDEEEEGEEDQVVMVERERGGGGGGGIRNEEYICCVCMVRHKGAAFIPCGHTFCRLCSRKLWVNRGNCPLCNGFILEILDIF</sequence>
<dbReference type="Gene3D" id="3.30.40.10">
    <property type="entry name" value="Zinc/RING finger domain, C3HC4 (zinc finger)"/>
    <property type="match status" value="1"/>
</dbReference>
<dbReference type="SUPFAM" id="SSF57850">
    <property type="entry name" value="RING/U-box"/>
    <property type="match status" value="1"/>
</dbReference>
<dbReference type="CDD" id="cd16449">
    <property type="entry name" value="RING-HC"/>
    <property type="match status" value="1"/>
</dbReference>
<evidence type="ECO:0000256" key="2">
    <source>
        <dbReference type="SAM" id="MobiDB-lite"/>
    </source>
</evidence>
<dbReference type="SMART" id="SM00184">
    <property type="entry name" value="RING"/>
    <property type="match status" value="1"/>
</dbReference>
<dbReference type="InParanoid" id="A0A200Q8P3"/>
<dbReference type="GO" id="GO:0008270">
    <property type="term" value="F:zinc ion binding"/>
    <property type="evidence" value="ECO:0007669"/>
    <property type="project" value="UniProtKB-KW"/>
</dbReference>
<evidence type="ECO:0000259" key="3">
    <source>
        <dbReference type="PROSITE" id="PS50089"/>
    </source>
</evidence>
<evidence type="ECO:0000256" key="1">
    <source>
        <dbReference type="PROSITE-ProRule" id="PRU00175"/>
    </source>
</evidence>
<feature type="compositionally biased region" description="Polar residues" evidence="2">
    <location>
        <begin position="181"/>
        <end position="195"/>
    </location>
</feature>
<dbReference type="AlphaFoldDB" id="A0A200Q8P3"/>
<feature type="region of interest" description="Disordered" evidence="2">
    <location>
        <begin position="163"/>
        <end position="259"/>
    </location>
</feature>
<keyword evidence="1" id="KW-0479">Metal-binding</keyword>
<comment type="caution">
    <text evidence="4">The sequence shown here is derived from an EMBL/GenBank/DDBJ whole genome shotgun (WGS) entry which is preliminary data.</text>
</comment>
<dbReference type="PROSITE" id="PS50089">
    <property type="entry name" value="ZF_RING_2"/>
    <property type="match status" value="1"/>
</dbReference>
<gene>
    <name evidence="4" type="ORF">BVC80_495g11</name>
</gene>
<evidence type="ECO:0000313" key="5">
    <source>
        <dbReference type="Proteomes" id="UP000195402"/>
    </source>
</evidence>
<keyword evidence="1" id="KW-0863">Zinc-finger</keyword>
<evidence type="ECO:0000313" key="4">
    <source>
        <dbReference type="EMBL" id="OVA06853.1"/>
    </source>
</evidence>